<keyword evidence="3" id="KW-1185">Reference proteome</keyword>
<comment type="caution">
    <text evidence="2">The sequence shown here is derived from an EMBL/GenBank/DDBJ whole genome shotgun (WGS) entry which is preliminary data.</text>
</comment>
<proteinExistence type="predicted"/>
<feature type="coiled-coil region" evidence="1">
    <location>
        <begin position="55"/>
        <end position="89"/>
    </location>
</feature>
<dbReference type="Proteomes" id="UP001231941">
    <property type="component" value="Unassembled WGS sequence"/>
</dbReference>
<evidence type="ECO:0000313" key="2">
    <source>
        <dbReference type="EMBL" id="MDP5277157.1"/>
    </source>
</evidence>
<name>A0ABT9J6R7_9BACL</name>
<dbReference type="RefSeq" id="WP_305994458.1">
    <property type="nucleotide sequence ID" value="NZ_JAVAMP010000026.1"/>
</dbReference>
<reference evidence="2 3" key="1">
    <citation type="submission" date="2023-08" db="EMBL/GenBank/DDBJ databases">
        <authorList>
            <person name="Park J.-S."/>
        </authorList>
    </citation>
    <scope>NUCLEOTIDE SEQUENCE [LARGE SCALE GENOMIC DNA]</scope>
    <source>
        <strain evidence="2 3">2205SS18-9</strain>
    </source>
</reference>
<evidence type="ECO:0000256" key="1">
    <source>
        <dbReference type="SAM" id="Coils"/>
    </source>
</evidence>
<accession>A0ABT9J6R7</accession>
<organism evidence="2 3">
    <name type="scientific">Chengkuizengella axinellae</name>
    <dbReference type="NCBI Taxonomy" id="3064388"/>
    <lineage>
        <taxon>Bacteria</taxon>
        <taxon>Bacillati</taxon>
        <taxon>Bacillota</taxon>
        <taxon>Bacilli</taxon>
        <taxon>Bacillales</taxon>
        <taxon>Paenibacillaceae</taxon>
        <taxon>Chengkuizengella</taxon>
    </lineage>
</organism>
<sequence length="174" mass="19885">MSDKGKRQKNIEVSTKEICEILGLSARRIQQLANEGILIRVSHGKYDLPASIQSYISYIKEQEMEEAELDKTEEEAKWTKARREKTELELQIMRGELHRSSDIQRVMNDMLGAFRARTLSIPSKAAPRIIGQTDLAVIQDVLKKEVHETLSELSEYDAEVFYSQSSDALVIKET</sequence>
<dbReference type="EMBL" id="JAVAMP010000026">
    <property type="protein sequence ID" value="MDP5277157.1"/>
    <property type="molecule type" value="Genomic_DNA"/>
</dbReference>
<evidence type="ECO:0008006" key="4">
    <source>
        <dbReference type="Google" id="ProtNLM"/>
    </source>
</evidence>
<gene>
    <name evidence="2" type="ORF">Q5Y73_23965</name>
</gene>
<protein>
    <recommendedName>
        <fullName evidence="4">DNA-packaging protein</fullName>
    </recommendedName>
</protein>
<keyword evidence="1" id="KW-0175">Coiled coil</keyword>
<evidence type="ECO:0000313" key="3">
    <source>
        <dbReference type="Proteomes" id="UP001231941"/>
    </source>
</evidence>